<dbReference type="EMBL" id="LGTC01000001">
    <property type="protein sequence ID" value="KNY28465.1"/>
    <property type="molecule type" value="Genomic_DNA"/>
</dbReference>
<gene>
    <name evidence="4" type="ORF">Bccel_3739</name>
</gene>
<dbReference type="STRING" id="398512.Bccel_3739"/>
<dbReference type="AlphaFoldDB" id="A0A0L6JRY8"/>
<comment type="caution">
    <text evidence="4">The sequence shown here is derived from an EMBL/GenBank/DDBJ whole genome shotgun (WGS) entry which is preliminary data.</text>
</comment>
<dbReference type="InterPro" id="IPR021416">
    <property type="entry name" value="DUF3048_N"/>
</dbReference>
<keyword evidence="1" id="KW-0732">Signal</keyword>
<accession>A0A0L6JRY8</accession>
<dbReference type="InterPro" id="IPR023158">
    <property type="entry name" value="YerB-like_sf"/>
</dbReference>
<dbReference type="Pfam" id="PF17479">
    <property type="entry name" value="DUF3048_C"/>
    <property type="match status" value="1"/>
</dbReference>
<dbReference type="Proteomes" id="UP000036923">
    <property type="component" value="Unassembled WGS sequence"/>
</dbReference>
<evidence type="ECO:0000256" key="1">
    <source>
        <dbReference type="SAM" id="SignalP"/>
    </source>
</evidence>
<feature type="signal peptide" evidence="1">
    <location>
        <begin position="1"/>
        <end position="19"/>
    </location>
</feature>
<dbReference type="RefSeq" id="WP_036938869.1">
    <property type="nucleotide sequence ID" value="NZ_JQKC01000007.1"/>
</dbReference>
<dbReference type="InterPro" id="IPR035328">
    <property type="entry name" value="DUF3048_C"/>
</dbReference>
<feature type="chain" id="PRO_5005565811" description="DUF3048 domain-containing protein" evidence="1">
    <location>
        <begin position="20"/>
        <end position="351"/>
    </location>
</feature>
<protein>
    <recommendedName>
        <fullName evidence="6">DUF3048 domain-containing protein</fullName>
    </recommendedName>
</protein>
<feature type="domain" description="DUF3048" evidence="2">
    <location>
        <begin position="67"/>
        <end position="198"/>
    </location>
</feature>
<evidence type="ECO:0000313" key="5">
    <source>
        <dbReference type="Proteomes" id="UP000036923"/>
    </source>
</evidence>
<feature type="domain" description="DUF3048" evidence="3">
    <location>
        <begin position="226"/>
        <end position="339"/>
    </location>
</feature>
<evidence type="ECO:0000259" key="2">
    <source>
        <dbReference type="Pfam" id="PF11258"/>
    </source>
</evidence>
<name>A0A0L6JRY8_9FIRM</name>
<evidence type="ECO:0008006" key="6">
    <source>
        <dbReference type="Google" id="ProtNLM"/>
    </source>
</evidence>
<evidence type="ECO:0000313" key="4">
    <source>
        <dbReference type="EMBL" id="KNY28465.1"/>
    </source>
</evidence>
<dbReference type="Gene3D" id="3.50.90.10">
    <property type="entry name" value="YerB-like"/>
    <property type="match status" value="1"/>
</dbReference>
<dbReference type="eggNOG" id="COG1470">
    <property type="taxonomic scope" value="Bacteria"/>
</dbReference>
<dbReference type="Pfam" id="PF11258">
    <property type="entry name" value="DUF3048"/>
    <property type="match status" value="1"/>
</dbReference>
<dbReference type="OrthoDB" id="9779102at2"/>
<organism evidence="4 5">
    <name type="scientific">Pseudobacteroides cellulosolvens ATCC 35603 = DSM 2933</name>
    <dbReference type="NCBI Taxonomy" id="398512"/>
    <lineage>
        <taxon>Bacteria</taxon>
        <taxon>Bacillati</taxon>
        <taxon>Bacillota</taxon>
        <taxon>Clostridia</taxon>
        <taxon>Eubacteriales</taxon>
        <taxon>Oscillospiraceae</taxon>
        <taxon>Pseudobacteroides</taxon>
    </lineage>
</organism>
<keyword evidence="5" id="KW-1185">Reference proteome</keyword>
<dbReference type="PATRIC" id="fig|398512.5.peg.3915"/>
<evidence type="ECO:0000259" key="3">
    <source>
        <dbReference type="Pfam" id="PF17479"/>
    </source>
</evidence>
<sequence length="351" mass="40022">MLRKIFILVGIFIAITSIAACDRDDKNLKPTNTPIQFTPSPSYTNTPIVEPTPTQKATDFIFPKEGVRPVAVMIDNEGKRVLPQGGLNKAQLVYEITVEGGETRLMPVFWGTKPTMIGPVRSSRHYYLDYVMEHDAIYVHFGWSPMAMKDISKFKINNINGVGYGGEVFWDLTKDRRNWQDSYTSMDNVMNFVKKAKYKQSTEKKLLFSYNQTDEKLNSDNKANKVTVKYNSRIFNTYEFDPSNQIYKKSRNGDPHMERVSQRQLEVKNIIVQHVPIYGIKGDDKGRQDLKDVGSGNGWFVSCGNAIKIKWSKKSRTAKTNYTDESGKPIVLNPGLTWIQIVPINSKVIIE</sequence>
<dbReference type="PROSITE" id="PS51257">
    <property type="entry name" value="PROKAR_LIPOPROTEIN"/>
    <property type="match status" value="1"/>
</dbReference>
<dbReference type="SUPFAM" id="SSF159774">
    <property type="entry name" value="YerB-like"/>
    <property type="match status" value="1"/>
</dbReference>
<proteinExistence type="predicted"/>
<reference evidence="5" key="1">
    <citation type="submission" date="2015-07" db="EMBL/GenBank/DDBJ databases">
        <title>Near-Complete Genome Sequence of the Cellulolytic Bacterium Bacteroides (Pseudobacteroides) cellulosolvens ATCC 35603.</title>
        <authorList>
            <person name="Dassa B."/>
            <person name="Utturkar S.M."/>
            <person name="Klingeman D.M."/>
            <person name="Hurt R.A."/>
            <person name="Keller M."/>
            <person name="Xu J."/>
            <person name="Reddy Y.H.K."/>
            <person name="Borovok I."/>
            <person name="Grinberg I.R."/>
            <person name="Lamed R."/>
            <person name="Zhivin O."/>
            <person name="Bayer E.A."/>
            <person name="Brown S.D."/>
        </authorList>
    </citation>
    <scope>NUCLEOTIDE SEQUENCE [LARGE SCALE GENOMIC DNA]</scope>
    <source>
        <strain evidence="5">DSM 2933</strain>
    </source>
</reference>